<dbReference type="AlphaFoldDB" id="A0AAU7XET2"/>
<feature type="region of interest" description="Disordered" evidence="1">
    <location>
        <begin position="1"/>
        <end position="22"/>
    </location>
</feature>
<organism evidence="2">
    <name type="scientific">Methyloraptor flagellatus</name>
    <dbReference type="NCBI Taxonomy" id="3162530"/>
    <lineage>
        <taxon>Bacteria</taxon>
        <taxon>Pseudomonadati</taxon>
        <taxon>Pseudomonadota</taxon>
        <taxon>Alphaproteobacteria</taxon>
        <taxon>Hyphomicrobiales</taxon>
        <taxon>Ancalomicrobiaceae</taxon>
        <taxon>Methyloraptor</taxon>
    </lineage>
</organism>
<dbReference type="KEGG" id="mflg:ABS361_08640"/>
<reference evidence="2" key="1">
    <citation type="submission" date="2024-06" db="EMBL/GenBank/DDBJ databases">
        <title>Methylostella associata gen. nov., sp. nov., a novel Ancalomicrobiaceae-affiliated facultatively methylotrophic bacteria that feed on methanotrophs of the genus Methylococcus.</title>
        <authorList>
            <person name="Saltykova V."/>
            <person name="Danilova O.V."/>
            <person name="Oshkin I.Y."/>
            <person name="Belova S.E."/>
            <person name="Pimenov N.V."/>
            <person name="Dedysh S.N."/>
        </authorList>
    </citation>
    <scope>NUCLEOTIDE SEQUENCE</scope>
    <source>
        <strain evidence="2">S20</strain>
    </source>
</reference>
<feature type="compositionally biased region" description="Basic and acidic residues" evidence="1">
    <location>
        <begin position="127"/>
        <end position="136"/>
    </location>
</feature>
<name>A0AAU7XET2_9HYPH</name>
<dbReference type="EMBL" id="CP158568">
    <property type="protein sequence ID" value="XBY46271.1"/>
    <property type="molecule type" value="Genomic_DNA"/>
</dbReference>
<sequence>MLAGMADDAPCGRSHRPSVLGSTAARPPVALAAAGGFVRSIRPNAHHDLRSLGWRPALIAALLLAAGPTPATADPDCTCRGPGGRLFHQGETTCLPSPDGPRLARCAMALNNTSWAYTKERCEPVAHLSPRRDRTARAGALQVNEKQSPETPPTL</sequence>
<evidence type="ECO:0000313" key="2">
    <source>
        <dbReference type="EMBL" id="XBY46271.1"/>
    </source>
</evidence>
<feature type="region of interest" description="Disordered" evidence="1">
    <location>
        <begin position="127"/>
        <end position="155"/>
    </location>
</feature>
<proteinExistence type="predicted"/>
<protein>
    <submittedName>
        <fullName evidence="2">Uncharacterized protein</fullName>
    </submittedName>
</protein>
<accession>A0AAU7XET2</accession>
<dbReference type="RefSeq" id="WP_407051368.1">
    <property type="nucleotide sequence ID" value="NZ_CP158568.1"/>
</dbReference>
<gene>
    <name evidence="2" type="ORF">ABS361_08640</name>
</gene>
<evidence type="ECO:0000256" key="1">
    <source>
        <dbReference type="SAM" id="MobiDB-lite"/>
    </source>
</evidence>